<dbReference type="InterPro" id="IPR000531">
    <property type="entry name" value="Beta-barrel_TonB"/>
</dbReference>
<accession>A0ABW8PCI1</accession>
<dbReference type="Pfam" id="PF13715">
    <property type="entry name" value="CarbopepD_reg_2"/>
    <property type="match status" value="1"/>
</dbReference>
<evidence type="ECO:0000256" key="2">
    <source>
        <dbReference type="ARBA" id="ARBA00022448"/>
    </source>
</evidence>
<keyword evidence="2 10" id="KW-0813">Transport</keyword>
<comment type="similarity">
    <text evidence="10 11">Belongs to the TonB-dependent receptor family.</text>
</comment>
<dbReference type="Gene3D" id="2.60.40.1120">
    <property type="entry name" value="Carboxypeptidase-like, regulatory domain"/>
    <property type="match status" value="1"/>
</dbReference>
<evidence type="ECO:0000256" key="11">
    <source>
        <dbReference type="RuleBase" id="RU003357"/>
    </source>
</evidence>
<proteinExistence type="inferred from homology"/>
<protein>
    <submittedName>
        <fullName evidence="15">SusC/RagA family TonB-linked outer membrane protein</fullName>
    </submittedName>
</protein>
<dbReference type="Proteomes" id="UP001621713">
    <property type="component" value="Unassembled WGS sequence"/>
</dbReference>
<dbReference type="NCBIfam" id="TIGR04056">
    <property type="entry name" value="OMP_RagA_SusC"/>
    <property type="match status" value="1"/>
</dbReference>
<dbReference type="InterPro" id="IPR012910">
    <property type="entry name" value="Plug_dom"/>
</dbReference>
<evidence type="ECO:0000256" key="7">
    <source>
        <dbReference type="ARBA" id="ARBA00023136"/>
    </source>
</evidence>
<dbReference type="Gene3D" id="2.170.130.10">
    <property type="entry name" value="TonB-dependent receptor, plug domain"/>
    <property type="match status" value="1"/>
</dbReference>
<dbReference type="PANTHER" id="PTHR30069">
    <property type="entry name" value="TONB-DEPENDENT OUTER MEMBRANE RECEPTOR"/>
    <property type="match status" value="1"/>
</dbReference>
<dbReference type="InterPro" id="IPR037066">
    <property type="entry name" value="Plug_dom_sf"/>
</dbReference>
<dbReference type="Pfam" id="PF07715">
    <property type="entry name" value="Plug"/>
    <property type="match status" value="1"/>
</dbReference>
<dbReference type="GeneID" id="56896262"/>
<evidence type="ECO:0000256" key="4">
    <source>
        <dbReference type="ARBA" id="ARBA00022692"/>
    </source>
</evidence>
<dbReference type="SUPFAM" id="SSF49464">
    <property type="entry name" value="Carboxypeptidase regulatory domain-like"/>
    <property type="match status" value="1"/>
</dbReference>
<keyword evidence="4 10" id="KW-0812">Transmembrane</keyword>
<keyword evidence="9 10" id="KW-0998">Cell outer membrane</keyword>
<evidence type="ECO:0000256" key="10">
    <source>
        <dbReference type="PROSITE-ProRule" id="PRU01360"/>
    </source>
</evidence>
<feature type="domain" description="TonB-dependent receptor-like beta-barrel" evidence="13">
    <location>
        <begin position="462"/>
        <end position="863"/>
    </location>
</feature>
<keyword evidence="7 10" id="KW-0472">Membrane</keyword>
<evidence type="ECO:0000256" key="9">
    <source>
        <dbReference type="ARBA" id="ARBA00023237"/>
    </source>
</evidence>
<keyword evidence="5 12" id="KW-0732">Signal</keyword>
<organism evidence="15 16">
    <name type="scientific">Flavobacterium covae</name>
    <dbReference type="NCBI Taxonomy" id="2906076"/>
    <lineage>
        <taxon>Bacteria</taxon>
        <taxon>Pseudomonadati</taxon>
        <taxon>Bacteroidota</taxon>
        <taxon>Flavobacteriia</taxon>
        <taxon>Flavobacteriales</taxon>
        <taxon>Flavobacteriaceae</taxon>
        <taxon>Flavobacterium</taxon>
    </lineage>
</organism>
<feature type="chain" id="PRO_5045341548" evidence="12">
    <location>
        <begin position="23"/>
        <end position="1070"/>
    </location>
</feature>
<dbReference type="InterPro" id="IPR008969">
    <property type="entry name" value="CarboxyPept-like_regulatory"/>
</dbReference>
<keyword evidence="8" id="KW-0675">Receptor</keyword>
<dbReference type="PROSITE" id="PS52016">
    <property type="entry name" value="TONB_DEPENDENT_REC_3"/>
    <property type="match status" value="1"/>
</dbReference>
<dbReference type="PANTHER" id="PTHR30069:SF29">
    <property type="entry name" value="HEMOGLOBIN AND HEMOGLOBIN-HAPTOGLOBIN-BINDING PROTEIN 1-RELATED"/>
    <property type="match status" value="1"/>
</dbReference>
<evidence type="ECO:0000313" key="15">
    <source>
        <dbReference type="EMBL" id="MFK7002271.1"/>
    </source>
</evidence>
<comment type="caution">
    <text evidence="15">The sequence shown here is derived from an EMBL/GenBank/DDBJ whole genome shotgun (WGS) entry which is preliminary data.</text>
</comment>
<feature type="domain" description="TonB-dependent receptor plug" evidence="14">
    <location>
        <begin position="115"/>
        <end position="240"/>
    </location>
</feature>
<dbReference type="InterPro" id="IPR039426">
    <property type="entry name" value="TonB-dep_rcpt-like"/>
</dbReference>
<dbReference type="EMBL" id="JAZHOJ010000001">
    <property type="protein sequence ID" value="MFK7002271.1"/>
    <property type="molecule type" value="Genomic_DNA"/>
</dbReference>
<keyword evidence="16" id="KW-1185">Reference proteome</keyword>
<evidence type="ECO:0000259" key="13">
    <source>
        <dbReference type="Pfam" id="PF00593"/>
    </source>
</evidence>
<name>A0ABW8PCI1_9FLAO</name>
<evidence type="ECO:0000259" key="14">
    <source>
        <dbReference type="Pfam" id="PF07715"/>
    </source>
</evidence>
<evidence type="ECO:0000313" key="16">
    <source>
        <dbReference type="Proteomes" id="UP001621713"/>
    </source>
</evidence>
<dbReference type="SUPFAM" id="SSF56935">
    <property type="entry name" value="Porins"/>
    <property type="match status" value="1"/>
</dbReference>
<gene>
    <name evidence="15" type="ORF">V3467_00185</name>
</gene>
<comment type="subcellular location">
    <subcellularLocation>
        <location evidence="1 10">Cell outer membrane</location>
        <topology evidence="1 10">Multi-pass membrane protein</topology>
    </subcellularLocation>
</comment>
<sequence>MRSKFKWIYTLLIVLTVQFSFAQEKTITGVVTDASGPLPGVNVLVKGTQRGTSTGFDGKYSIKAKEGETLIFSFMGMKETSKVVGASNIMNTVMQNDSKVLGEVVVTAQGISREKKSLGYSTQKLDAATINQVPTSNFINNLSGKVAGLEIRNNSNFGGSSNIVLRGTKSLTGNNQALIVIDGVPINNSNLNDSDTASGRQGFDFGNSASDIDPNNIESINVLKGTSATALYGSEAANGAIIITTKKGKKRTALGISISSTLSISNANKQTLPTYQKEYGGGYAGEGSNYNADIFGNPNAVVNSTGDDASYGNAFNPNQLVYQWNSFVIGNPNYGKATPWVAASNDPNSFFTTAFSTVNNINFNGGDEKSAYNLSYTNNNETGILPNSSLNKNSINGNFSRDFTNKLKSNTFITFTDQSTKGRNATGYGDNIITGFRQWWPVNVDVKELEKEYFRTKQNITWNQIDPTNGDLRANFWNNPYWDRYENYETDTRTRVLTGSSLSYDISKNLNILGRATLEYSYDNQELRKAIGSHAENFGITGGNASSGYSIFTRDFLQQTYDLIATYKFNISKDFGARILGGYTFKKANSRSLFGSTTGGLAKPYLYSLQNSNVFLAPLQSELKYEKSGIYTQGTLDYKKIIYLEGTIRHDESTALLGAENKYNYFSLGTSLILSEIIKKDWLNLAKLRVNYAEVGNDLAFGRLGSRAFNGIIDGNPLFGNSTTYYEQGKLKPEVQKSIEAGLELGLYDRVNLDLSLYKTNITNQIFNVPQTGATGYTSARINAGEMENKGIEIALSGSPIKTQKFSWEVGLNWSKNINIVKSLNQGRDNLLLANFQGGVSLNATVGEAYGTLRGTDYVYDANGNKVVGSNGFYLTQNNKVLGTIQADWIGGLSNKIRYNDFSLNFLIDVKKGGNVYSLDQAYGQETGIYPETTGLNHLGVPVRNANNGGIILPGVLENGQPNNIIADASSSGGTAFSTDTNPNKAYIYDASYIKLREVGLTYNLPNKYIEKLDLSNVSFSLLGSNLWIIHKNTPYSDPEAGSSAGNIQGFQSGVMPAIKTYSFNMKINF</sequence>
<dbReference type="InterPro" id="IPR023997">
    <property type="entry name" value="TonB-dep_OMP_SusC/RagA_CS"/>
</dbReference>
<feature type="signal peptide" evidence="12">
    <location>
        <begin position="1"/>
        <end position="22"/>
    </location>
</feature>
<evidence type="ECO:0000256" key="5">
    <source>
        <dbReference type="ARBA" id="ARBA00022729"/>
    </source>
</evidence>
<dbReference type="NCBIfam" id="TIGR04057">
    <property type="entry name" value="SusC_RagA_signa"/>
    <property type="match status" value="1"/>
</dbReference>
<dbReference type="InterPro" id="IPR023996">
    <property type="entry name" value="TonB-dep_OMP_SusC/RagA"/>
</dbReference>
<reference evidence="15 16" key="1">
    <citation type="submission" date="2024-02" db="EMBL/GenBank/DDBJ databases">
        <title>Comparative Genomic Analysis of Flavobacterium Species Causing Columnaris Disease of Freshwater Fish in Thailand: Insights into Virulence and Resistance Mechanisms.</title>
        <authorList>
            <person name="Nguyen D."/>
            <person name="Chokmangmeepisarn P."/>
            <person name="Khianchaikhan K."/>
            <person name="Morishita M."/>
            <person name="Bunnoy A."/>
            <person name="Rodkhum C."/>
        </authorList>
    </citation>
    <scope>NUCLEOTIDE SEQUENCE [LARGE SCALE GENOMIC DNA]</scope>
    <source>
        <strain evidence="15 16">PCBSB2203</strain>
    </source>
</reference>
<dbReference type="Pfam" id="PF00593">
    <property type="entry name" value="TonB_dep_Rec_b-barrel"/>
    <property type="match status" value="1"/>
</dbReference>
<dbReference type="RefSeq" id="WP_060383170.1">
    <property type="nucleotide sequence ID" value="NZ_CP013992.1"/>
</dbReference>
<evidence type="ECO:0000256" key="6">
    <source>
        <dbReference type="ARBA" id="ARBA00023077"/>
    </source>
</evidence>
<evidence type="ECO:0000256" key="8">
    <source>
        <dbReference type="ARBA" id="ARBA00023170"/>
    </source>
</evidence>
<keyword evidence="3 10" id="KW-1134">Transmembrane beta strand</keyword>
<evidence type="ECO:0000256" key="3">
    <source>
        <dbReference type="ARBA" id="ARBA00022452"/>
    </source>
</evidence>
<keyword evidence="6 11" id="KW-0798">TonB box</keyword>
<dbReference type="InterPro" id="IPR036942">
    <property type="entry name" value="Beta-barrel_TonB_sf"/>
</dbReference>
<evidence type="ECO:0000256" key="12">
    <source>
        <dbReference type="SAM" id="SignalP"/>
    </source>
</evidence>
<evidence type="ECO:0000256" key="1">
    <source>
        <dbReference type="ARBA" id="ARBA00004571"/>
    </source>
</evidence>
<dbReference type="Gene3D" id="2.40.170.20">
    <property type="entry name" value="TonB-dependent receptor, beta-barrel domain"/>
    <property type="match status" value="1"/>
</dbReference>